<gene>
    <name evidence="5" type="ORF">GTQ55_12800</name>
    <name evidence="4" type="ORF">HNQ53_002326</name>
</gene>
<dbReference type="Proteomes" id="UP000464675">
    <property type="component" value="Chromosome"/>
</dbReference>
<dbReference type="PANTHER" id="PTHR10545:SF29">
    <property type="entry name" value="GH14572P-RELATED"/>
    <property type="match status" value="1"/>
</dbReference>
<reference evidence="4 7" key="2">
    <citation type="submission" date="2020-08" db="EMBL/GenBank/DDBJ databases">
        <title>Genomic Encyclopedia of Type Strains, Phase IV (KMG-IV): sequencing the most valuable type-strain genomes for metagenomic binning, comparative biology and taxonomic classification.</title>
        <authorList>
            <person name="Goeker M."/>
        </authorList>
    </citation>
    <scope>NUCLEOTIDE SEQUENCE [LARGE SCALE GENOMIC DNA]</scope>
    <source>
        <strain evidence="4 7">DSM 11525</strain>
    </source>
</reference>
<evidence type="ECO:0000313" key="4">
    <source>
        <dbReference type="EMBL" id="MBB5212101.1"/>
    </source>
</evidence>
<proteinExistence type="predicted"/>
<protein>
    <submittedName>
        <fullName evidence="5">GNAT family N-acetyltransferase</fullName>
    </submittedName>
    <submittedName>
        <fullName evidence="4">GNAT superfamily N-acetyltransferase</fullName>
    </submittedName>
</protein>
<dbReference type="InterPro" id="IPR000182">
    <property type="entry name" value="GNAT_dom"/>
</dbReference>
<dbReference type="InterPro" id="IPR016181">
    <property type="entry name" value="Acyl_CoA_acyltransferase"/>
</dbReference>
<dbReference type="EMBL" id="JACHHR010000003">
    <property type="protein sequence ID" value="MBB5212101.1"/>
    <property type="molecule type" value="Genomic_DNA"/>
</dbReference>
<dbReference type="Pfam" id="PF00583">
    <property type="entry name" value="Acetyltransf_1"/>
    <property type="match status" value="1"/>
</dbReference>
<dbReference type="PANTHER" id="PTHR10545">
    <property type="entry name" value="DIAMINE N-ACETYLTRANSFERASE"/>
    <property type="match status" value="1"/>
</dbReference>
<feature type="domain" description="N-acetyltransferase" evidence="3">
    <location>
        <begin position="17"/>
        <end position="169"/>
    </location>
</feature>
<dbReference type="Proteomes" id="UP000563601">
    <property type="component" value="Unassembled WGS sequence"/>
</dbReference>
<sequence length="169" mass="18824">MEDSPLAPVGALEMVVADYRDDKHGADLLALMDHYSRDPYGGGEPLSELCHRELLGRLAEFPGAFSVLAYRGDEALGLVNCFMGFSTFMCKPLVNIHDVVVNEKARGLGVCTLMMEKVAEVARERGCCKITLEVLEKNHPARGAYLKCGFKPYALDEEFGKAEFWQRYL</sequence>
<name>A0A6P1TAI8_9GAMM</name>
<dbReference type="RefSeq" id="WP_161859088.1">
    <property type="nucleotide sequence ID" value="NZ_CP047491.1"/>
</dbReference>
<keyword evidence="2" id="KW-0012">Acyltransferase</keyword>
<evidence type="ECO:0000313" key="6">
    <source>
        <dbReference type="Proteomes" id="UP000464675"/>
    </source>
</evidence>
<dbReference type="OrthoDB" id="9799601at2"/>
<dbReference type="SUPFAM" id="SSF55729">
    <property type="entry name" value="Acyl-CoA N-acyltransferases (Nat)"/>
    <property type="match status" value="1"/>
</dbReference>
<evidence type="ECO:0000259" key="3">
    <source>
        <dbReference type="PROSITE" id="PS51186"/>
    </source>
</evidence>
<organism evidence="4 7">
    <name type="scientific">Microbulbifer hydrolyticus</name>
    <dbReference type="NCBI Taxonomy" id="48074"/>
    <lineage>
        <taxon>Bacteria</taxon>
        <taxon>Pseudomonadati</taxon>
        <taxon>Pseudomonadota</taxon>
        <taxon>Gammaproteobacteria</taxon>
        <taxon>Cellvibrionales</taxon>
        <taxon>Microbulbiferaceae</taxon>
        <taxon>Microbulbifer</taxon>
    </lineage>
</organism>
<reference evidence="5 6" key="1">
    <citation type="submission" date="2020-01" db="EMBL/GenBank/DDBJ databases">
        <title>The possibility of degradation of plastic by Microbulbifer hydrolyticus IRE-31.</title>
        <authorList>
            <person name="Liu L."/>
        </authorList>
    </citation>
    <scope>NUCLEOTIDE SEQUENCE [LARGE SCALE GENOMIC DNA]</scope>
    <source>
        <strain evidence="5 6">IRE-31</strain>
    </source>
</reference>
<evidence type="ECO:0000313" key="5">
    <source>
        <dbReference type="EMBL" id="QHQ39774.1"/>
    </source>
</evidence>
<evidence type="ECO:0000313" key="7">
    <source>
        <dbReference type="Proteomes" id="UP000563601"/>
    </source>
</evidence>
<dbReference type="InterPro" id="IPR051016">
    <property type="entry name" value="Diverse_Substrate_AcTransf"/>
</dbReference>
<dbReference type="AlphaFoldDB" id="A0A6P1TAI8"/>
<dbReference type="Gene3D" id="3.40.630.30">
    <property type="match status" value="1"/>
</dbReference>
<evidence type="ECO:0000256" key="2">
    <source>
        <dbReference type="ARBA" id="ARBA00023315"/>
    </source>
</evidence>
<keyword evidence="1" id="KW-0808">Transferase</keyword>
<dbReference type="EMBL" id="CP047491">
    <property type="protein sequence ID" value="QHQ39774.1"/>
    <property type="molecule type" value="Genomic_DNA"/>
</dbReference>
<dbReference type="GO" id="GO:0008080">
    <property type="term" value="F:N-acetyltransferase activity"/>
    <property type="evidence" value="ECO:0007669"/>
    <property type="project" value="TreeGrafter"/>
</dbReference>
<accession>A0A6P1TAI8</accession>
<keyword evidence="6" id="KW-1185">Reference proteome</keyword>
<dbReference type="CDD" id="cd04301">
    <property type="entry name" value="NAT_SF"/>
    <property type="match status" value="1"/>
</dbReference>
<dbReference type="PROSITE" id="PS51186">
    <property type="entry name" value="GNAT"/>
    <property type="match status" value="1"/>
</dbReference>
<evidence type="ECO:0000256" key="1">
    <source>
        <dbReference type="ARBA" id="ARBA00022679"/>
    </source>
</evidence>